<evidence type="ECO:0000313" key="4">
    <source>
        <dbReference type="EMBL" id="CAF5198320.1"/>
    </source>
</evidence>
<reference evidence="2" key="1">
    <citation type="submission" date="2021-02" db="EMBL/GenBank/DDBJ databases">
        <authorList>
            <person name="Nowell W R."/>
        </authorList>
    </citation>
    <scope>NUCLEOTIDE SEQUENCE</scope>
</reference>
<evidence type="ECO:0000313" key="5">
    <source>
        <dbReference type="Proteomes" id="UP000663834"/>
    </source>
</evidence>
<evidence type="ECO:0000313" key="2">
    <source>
        <dbReference type="EMBL" id="CAF1273269.1"/>
    </source>
</evidence>
<sequence>GLDLKSVSYTNPPHPSTNACIQEFIDREPEKLR</sequence>
<dbReference type="EMBL" id="CAJOBJ010343703">
    <property type="protein sequence ID" value="CAF5198320.1"/>
    <property type="molecule type" value="Genomic_DNA"/>
</dbReference>
<dbReference type="EMBL" id="CAJNOV010005263">
    <property type="protein sequence ID" value="CAF1203236.1"/>
    <property type="molecule type" value="Genomic_DNA"/>
</dbReference>
<dbReference type="EMBL" id="CAJOBH010241073">
    <property type="protein sequence ID" value="CAF5109476.1"/>
    <property type="molecule type" value="Genomic_DNA"/>
</dbReference>
<feature type="non-terminal residue" evidence="2">
    <location>
        <position position="1"/>
    </location>
</feature>
<accession>A0A815BLK4</accession>
<dbReference type="Proteomes" id="UP000663834">
    <property type="component" value="Unassembled WGS sequence"/>
</dbReference>
<organism evidence="2 5">
    <name type="scientific">Rotaria magnacalcarata</name>
    <dbReference type="NCBI Taxonomy" id="392030"/>
    <lineage>
        <taxon>Eukaryota</taxon>
        <taxon>Metazoa</taxon>
        <taxon>Spiralia</taxon>
        <taxon>Gnathifera</taxon>
        <taxon>Rotifera</taxon>
        <taxon>Eurotatoria</taxon>
        <taxon>Bdelloidea</taxon>
        <taxon>Philodinida</taxon>
        <taxon>Philodinidae</taxon>
        <taxon>Rotaria</taxon>
    </lineage>
</organism>
<dbReference type="EMBL" id="CAJNOW010000351">
    <property type="protein sequence ID" value="CAF1273269.1"/>
    <property type="molecule type" value="Genomic_DNA"/>
</dbReference>
<proteinExistence type="predicted"/>
<protein>
    <submittedName>
        <fullName evidence="2">Uncharacterized protein</fullName>
    </submittedName>
</protein>
<evidence type="ECO:0000313" key="3">
    <source>
        <dbReference type="EMBL" id="CAF5109476.1"/>
    </source>
</evidence>
<evidence type="ECO:0000313" key="1">
    <source>
        <dbReference type="EMBL" id="CAF1203236.1"/>
    </source>
</evidence>
<dbReference type="AlphaFoldDB" id="A0A815BLK4"/>
<gene>
    <name evidence="3" type="ORF">BYL167_LOCUS65477</name>
    <name evidence="1" type="ORF">CJN711_LOCUS12131</name>
    <name evidence="4" type="ORF">GIL414_LOCUS75717</name>
    <name evidence="2" type="ORF">KQP761_LOCUS3398</name>
</gene>
<comment type="caution">
    <text evidence="2">The sequence shown here is derived from an EMBL/GenBank/DDBJ whole genome shotgun (WGS) entry which is preliminary data.</text>
</comment>
<name>A0A815BLK4_9BILA</name>
<dbReference type="Proteomes" id="UP000681720">
    <property type="component" value="Unassembled WGS sequence"/>
</dbReference>
<dbReference type="Proteomes" id="UP000681967">
    <property type="component" value="Unassembled WGS sequence"/>
</dbReference>
<dbReference type="Proteomes" id="UP000663855">
    <property type="component" value="Unassembled WGS sequence"/>
</dbReference>